<sequence>MMSIINLDPEPIDDPAPQTKAQSELIQITKGPSEHILQTPPQPEPQTQTEHQTQSQTQPQTETQTQPKTLEVREDEENLEDPDWDEMCRIVDSSVLGYLGEDSVGNGEFDKGTGNSAREREGDNEEDSEYVESEVDSDDECSDFWDSEYMDSEDGEEVATTSTAIEPIPIPQPIPQRDSSSDSEGEESEDLVNNGDNFSSGKDSNSEDGEQDIVFNIRDKYDPPFELGMLFSTKFEFRDVVHNHAVKTRRSLKITKNDSRRVYARNDPKRNAGGFRQDVVQEIRCTVTKSQAYRAKRKALKIIEGKAEDQYDQLWDYAQELRRSNPMSTIVMADLGIERPDSFTFVSDKQKGLIPAFELVFLGAENRFCVRHLHENFKKAGFRGLAFKMALWNAAKATTVTDGILEAREKPIPTMLKWIREYLMTSLIENRDRAAKGWYGKQICPKIRKIIEKKMDRSSDCIPIKSDDWNYEVKMCDNGDRFTVNLRTHSCSCRRWDLTGIPCSHAMSAIGCQDIEPYDYVHESYSVSTYLSVYSHAIAPVNGLKLWEKTGYIPLMPPNFGRKRRRPARARRLGTDEPRDKGERGRRRKGPVRMKKQSFRVQCHCCENPGHNQMGCKRRKADIAAGLTRDFAALINANVGSGTEAGPFKKASTQKRRTNVENASNNDAGPSRKAPTQKRKTNVENASASCGAGASKRTKKRKCAAEKRQVQQNRMKQLTLDSTPLGEAASFGVADLSDELIILWLQTNTTPLRKSSKKGKGQKATAHVSASGSAHGLVYETLQSIPSAPMPKEGSQQPKLTARKRTFSEMANRSIAAPALSKFRPPSSVIDPAPKTTLVPQPRVNIRCPPPFALNHPNPILSQTLIVNSQGGVPVLMKGEKICHNDKFKCTCCCNK</sequence>
<evidence type="ECO:0000256" key="4">
    <source>
        <dbReference type="PROSITE-ProRule" id="PRU00325"/>
    </source>
</evidence>
<keyword evidence="3" id="KW-0862">Zinc</keyword>
<feature type="compositionally biased region" description="Acidic residues" evidence="5">
    <location>
        <begin position="73"/>
        <end position="85"/>
    </location>
</feature>
<gene>
    <name evidence="7" type="ORF">BUALT_Bualt11G0024100</name>
</gene>
<feature type="compositionally biased region" description="Basic and acidic residues" evidence="5">
    <location>
        <begin position="573"/>
        <end position="583"/>
    </location>
</feature>
<proteinExistence type="predicted"/>
<feature type="compositionally biased region" description="Basic residues" evidence="5">
    <location>
        <begin position="561"/>
        <end position="572"/>
    </location>
</feature>
<feature type="region of interest" description="Disordered" evidence="5">
    <location>
        <begin position="99"/>
        <end position="209"/>
    </location>
</feature>
<dbReference type="InterPro" id="IPR006564">
    <property type="entry name" value="Znf_PMZ"/>
</dbReference>
<accession>A0AAV6WQZ4</accession>
<evidence type="ECO:0000256" key="3">
    <source>
        <dbReference type="ARBA" id="ARBA00022833"/>
    </source>
</evidence>
<feature type="compositionally biased region" description="Basic residues" evidence="5">
    <location>
        <begin position="584"/>
        <end position="596"/>
    </location>
</feature>
<dbReference type="AlphaFoldDB" id="A0AAV6WQZ4"/>
<protein>
    <recommendedName>
        <fullName evidence="6">SWIM-type domain-containing protein</fullName>
    </recommendedName>
</protein>
<dbReference type="GO" id="GO:0008270">
    <property type="term" value="F:zinc ion binding"/>
    <property type="evidence" value="ECO:0007669"/>
    <property type="project" value="UniProtKB-KW"/>
</dbReference>
<dbReference type="Pfam" id="PF04434">
    <property type="entry name" value="SWIM"/>
    <property type="match status" value="1"/>
</dbReference>
<dbReference type="PANTHER" id="PTHR31973:SF191">
    <property type="entry name" value="OS05G0489400 PROTEIN"/>
    <property type="match status" value="1"/>
</dbReference>
<organism evidence="7 8">
    <name type="scientific">Buddleja alternifolia</name>
    <dbReference type="NCBI Taxonomy" id="168488"/>
    <lineage>
        <taxon>Eukaryota</taxon>
        <taxon>Viridiplantae</taxon>
        <taxon>Streptophyta</taxon>
        <taxon>Embryophyta</taxon>
        <taxon>Tracheophyta</taxon>
        <taxon>Spermatophyta</taxon>
        <taxon>Magnoliopsida</taxon>
        <taxon>eudicotyledons</taxon>
        <taxon>Gunneridae</taxon>
        <taxon>Pentapetalae</taxon>
        <taxon>asterids</taxon>
        <taxon>lamiids</taxon>
        <taxon>Lamiales</taxon>
        <taxon>Scrophulariaceae</taxon>
        <taxon>Buddlejeae</taxon>
        <taxon>Buddleja</taxon>
    </lineage>
</organism>
<dbReference type="PANTHER" id="PTHR31973">
    <property type="entry name" value="POLYPROTEIN, PUTATIVE-RELATED"/>
    <property type="match status" value="1"/>
</dbReference>
<dbReference type="PROSITE" id="PS50966">
    <property type="entry name" value="ZF_SWIM"/>
    <property type="match status" value="1"/>
</dbReference>
<feature type="region of interest" description="Disordered" evidence="5">
    <location>
        <begin position="640"/>
        <end position="714"/>
    </location>
</feature>
<evidence type="ECO:0000259" key="6">
    <source>
        <dbReference type="PROSITE" id="PS50966"/>
    </source>
</evidence>
<feature type="compositionally biased region" description="Low complexity" evidence="5">
    <location>
        <begin position="45"/>
        <end position="67"/>
    </location>
</feature>
<feature type="compositionally biased region" description="Acidic residues" evidence="5">
    <location>
        <begin position="181"/>
        <end position="190"/>
    </location>
</feature>
<evidence type="ECO:0000256" key="2">
    <source>
        <dbReference type="ARBA" id="ARBA00022771"/>
    </source>
</evidence>
<evidence type="ECO:0000313" key="8">
    <source>
        <dbReference type="Proteomes" id="UP000826271"/>
    </source>
</evidence>
<dbReference type="SMART" id="SM00575">
    <property type="entry name" value="ZnF_PMZ"/>
    <property type="match status" value="1"/>
</dbReference>
<dbReference type="Proteomes" id="UP000826271">
    <property type="component" value="Unassembled WGS sequence"/>
</dbReference>
<feature type="compositionally biased region" description="Acidic residues" evidence="5">
    <location>
        <begin position="122"/>
        <end position="157"/>
    </location>
</feature>
<keyword evidence="8" id="KW-1185">Reference proteome</keyword>
<dbReference type="EMBL" id="WHWC01000011">
    <property type="protein sequence ID" value="KAG8373436.1"/>
    <property type="molecule type" value="Genomic_DNA"/>
</dbReference>
<feature type="domain" description="SWIM-type" evidence="6">
    <location>
        <begin position="482"/>
        <end position="514"/>
    </location>
</feature>
<keyword evidence="2 4" id="KW-0863">Zinc-finger</keyword>
<reference evidence="7" key="1">
    <citation type="submission" date="2019-10" db="EMBL/GenBank/DDBJ databases">
        <authorList>
            <person name="Zhang R."/>
            <person name="Pan Y."/>
            <person name="Wang J."/>
            <person name="Ma R."/>
            <person name="Yu S."/>
        </authorList>
    </citation>
    <scope>NUCLEOTIDE SEQUENCE</scope>
    <source>
        <strain evidence="7">LA-IB0</strain>
        <tissue evidence="7">Leaf</tissue>
    </source>
</reference>
<feature type="region of interest" description="Disordered" evidence="5">
    <location>
        <begin position="1"/>
        <end position="87"/>
    </location>
</feature>
<name>A0AAV6WQZ4_9LAMI</name>
<comment type="caution">
    <text evidence="7">The sequence shown here is derived from an EMBL/GenBank/DDBJ whole genome shotgun (WGS) entry which is preliminary data.</text>
</comment>
<evidence type="ECO:0000313" key="7">
    <source>
        <dbReference type="EMBL" id="KAG8373436.1"/>
    </source>
</evidence>
<evidence type="ECO:0000256" key="1">
    <source>
        <dbReference type="ARBA" id="ARBA00022723"/>
    </source>
</evidence>
<feature type="compositionally biased region" description="Polar residues" evidence="5">
    <location>
        <begin position="194"/>
        <end position="203"/>
    </location>
</feature>
<feature type="region of interest" description="Disordered" evidence="5">
    <location>
        <begin position="558"/>
        <end position="596"/>
    </location>
</feature>
<evidence type="ECO:0000256" key="5">
    <source>
        <dbReference type="SAM" id="MobiDB-lite"/>
    </source>
</evidence>
<keyword evidence="1" id="KW-0479">Metal-binding</keyword>
<dbReference type="InterPro" id="IPR007527">
    <property type="entry name" value="Znf_SWIM"/>
</dbReference>